<reference evidence="12" key="1">
    <citation type="submission" date="2016-10" db="EMBL/GenBank/DDBJ databases">
        <authorList>
            <person name="Varghese N."/>
            <person name="Submissions S."/>
        </authorList>
    </citation>
    <scope>NUCLEOTIDE SEQUENCE [LARGE SCALE GENOMIC DNA]</scope>
    <source>
        <strain evidence="12">CGMCC 1.3704</strain>
    </source>
</reference>
<accession>A0A1I3XY18</accession>
<dbReference type="GO" id="GO:0005886">
    <property type="term" value="C:plasma membrane"/>
    <property type="evidence" value="ECO:0007669"/>
    <property type="project" value="UniProtKB-SubCell"/>
</dbReference>
<keyword evidence="6 8" id="KW-1133">Transmembrane helix</keyword>
<dbReference type="InterPro" id="IPR011527">
    <property type="entry name" value="ABC1_TM_dom"/>
</dbReference>
<feature type="domain" description="ABC transmembrane type-1" evidence="10">
    <location>
        <begin position="44"/>
        <end position="333"/>
    </location>
</feature>
<dbReference type="AlphaFoldDB" id="A0A1I3XY18"/>
<evidence type="ECO:0000256" key="3">
    <source>
        <dbReference type="ARBA" id="ARBA00022692"/>
    </source>
</evidence>
<dbReference type="Pfam" id="PF00005">
    <property type="entry name" value="ABC_tran"/>
    <property type="match status" value="1"/>
</dbReference>
<comment type="similarity">
    <text evidence="2">Belongs to the ABC transporter superfamily.</text>
</comment>
<evidence type="ECO:0000256" key="4">
    <source>
        <dbReference type="ARBA" id="ARBA00022741"/>
    </source>
</evidence>
<dbReference type="GO" id="GO:0015421">
    <property type="term" value="F:ABC-type oligopeptide transporter activity"/>
    <property type="evidence" value="ECO:0007669"/>
    <property type="project" value="TreeGrafter"/>
</dbReference>
<evidence type="ECO:0000256" key="1">
    <source>
        <dbReference type="ARBA" id="ARBA00004651"/>
    </source>
</evidence>
<dbReference type="Gene3D" id="3.40.50.300">
    <property type="entry name" value="P-loop containing nucleotide triphosphate hydrolases"/>
    <property type="match status" value="1"/>
</dbReference>
<organism evidence="11 12">
    <name type="scientific">Halobacillus dabanensis</name>
    <dbReference type="NCBI Taxonomy" id="240302"/>
    <lineage>
        <taxon>Bacteria</taxon>
        <taxon>Bacillati</taxon>
        <taxon>Bacillota</taxon>
        <taxon>Bacilli</taxon>
        <taxon>Bacillales</taxon>
        <taxon>Bacillaceae</taxon>
        <taxon>Halobacillus</taxon>
    </lineage>
</organism>
<dbReference type="Proteomes" id="UP000183557">
    <property type="component" value="Unassembled WGS sequence"/>
</dbReference>
<dbReference type="EMBL" id="FOSB01000009">
    <property type="protein sequence ID" value="SFK24430.1"/>
    <property type="molecule type" value="Genomic_DNA"/>
</dbReference>
<dbReference type="STRING" id="240302.BN982_02708"/>
<feature type="transmembrane region" description="Helical" evidence="8">
    <location>
        <begin position="160"/>
        <end position="183"/>
    </location>
</feature>
<gene>
    <name evidence="11" type="ORF">SAMN04487936_109191</name>
</gene>
<dbReference type="InterPro" id="IPR003439">
    <property type="entry name" value="ABC_transporter-like_ATP-bd"/>
</dbReference>
<name>A0A1I3XY18_HALDA</name>
<dbReference type="PROSITE" id="PS00211">
    <property type="entry name" value="ABC_TRANSPORTER_1"/>
    <property type="match status" value="1"/>
</dbReference>
<feature type="transmembrane region" description="Helical" evidence="8">
    <location>
        <begin position="189"/>
        <end position="209"/>
    </location>
</feature>
<dbReference type="FunFam" id="3.40.50.300:FF:000218">
    <property type="entry name" value="Multidrug ABC transporter ATP-binding protein"/>
    <property type="match status" value="1"/>
</dbReference>
<sequence length="615" mass="69875">MISDCALIKSALHCFFEWFKKEGVFLGSIKRYLRFVKPYKGKIILTVLIGVVKFSIPLLMPLIIKYVIDNIVNAEELSQPEKFDHLFWLMGGAFLVFLVLRPPIEYIRQYLAQWIGSHILYDIREKLFDHIQRLSLRFYSRTKTGEIISRVIHDVEQTKTFVITGLMNIWLDMITIVIAIIIMLTMDPWLTLVSIALFPLYGFAVKFFYARLRKLTRERSQALAEVQGHLHERVQGVPVTRSFALEEHEQNQFDAKNKNFLDKAITHTNWNAYTYSVTNTITDIAPLLVITFAAYQVITGPLTVGTMVAFVGYMDRVYNPLRRLVNSATVLTQSIASMDRVFEFVDEEYDIVDHPGAKKMDNVRGDVHIENVSFRYDEEDPLVLKDVNINIKQGETIAFVGMSGGGKSTLISLIPRFYDVTSGSISIDGTDIRDFEARSLRDNIGMVLQDNILFSESIAMNIRMGNPNATDEEMIEAAKAANAHDFIMDLPNGYETLVGERGVKLSGGQKQRVAIARVFLKNPPLLVLDEATSALDLESEHLIQSALERLASDRTTFIVAHRLSTITHADRIVLIENGEIVEVGSHQQLMQKKGHYYDLYQVQELDDSATQYLGT</sequence>
<evidence type="ECO:0000313" key="11">
    <source>
        <dbReference type="EMBL" id="SFK24430.1"/>
    </source>
</evidence>
<dbReference type="CDD" id="cd18554">
    <property type="entry name" value="ABC_6TM_Sav1866_like"/>
    <property type="match status" value="1"/>
</dbReference>
<keyword evidence="4" id="KW-0547">Nucleotide-binding</keyword>
<dbReference type="SUPFAM" id="SSF90123">
    <property type="entry name" value="ABC transporter transmembrane region"/>
    <property type="match status" value="1"/>
</dbReference>
<evidence type="ECO:0000256" key="5">
    <source>
        <dbReference type="ARBA" id="ARBA00022840"/>
    </source>
</evidence>
<evidence type="ECO:0000256" key="7">
    <source>
        <dbReference type="ARBA" id="ARBA00023136"/>
    </source>
</evidence>
<dbReference type="CDD" id="cd03251">
    <property type="entry name" value="ABCC_MsbA"/>
    <property type="match status" value="1"/>
</dbReference>
<evidence type="ECO:0000256" key="6">
    <source>
        <dbReference type="ARBA" id="ARBA00022989"/>
    </source>
</evidence>
<evidence type="ECO:0000313" key="12">
    <source>
        <dbReference type="Proteomes" id="UP000183557"/>
    </source>
</evidence>
<dbReference type="PANTHER" id="PTHR43394">
    <property type="entry name" value="ATP-DEPENDENT PERMEASE MDL1, MITOCHONDRIAL"/>
    <property type="match status" value="1"/>
</dbReference>
<keyword evidence="5 11" id="KW-0067">ATP-binding</keyword>
<feature type="transmembrane region" description="Helical" evidence="8">
    <location>
        <begin position="43"/>
        <end position="66"/>
    </location>
</feature>
<dbReference type="InterPro" id="IPR039421">
    <property type="entry name" value="Type_1_exporter"/>
</dbReference>
<dbReference type="InterPro" id="IPR036640">
    <property type="entry name" value="ABC1_TM_sf"/>
</dbReference>
<dbReference type="InterPro" id="IPR027417">
    <property type="entry name" value="P-loop_NTPase"/>
</dbReference>
<keyword evidence="12" id="KW-1185">Reference proteome</keyword>
<dbReference type="GO" id="GO:0016887">
    <property type="term" value="F:ATP hydrolysis activity"/>
    <property type="evidence" value="ECO:0007669"/>
    <property type="project" value="InterPro"/>
</dbReference>
<evidence type="ECO:0000256" key="2">
    <source>
        <dbReference type="ARBA" id="ARBA00005417"/>
    </source>
</evidence>
<dbReference type="GO" id="GO:0005524">
    <property type="term" value="F:ATP binding"/>
    <property type="evidence" value="ECO:0007669"/>
    <property type="project" value="UniProtKB-KW"/>
</dbReference>
<keyword evidence="3 8" id="KW-0812">Transmembrane</keyword>
<evidence type="ECO:0000259" key="10">
    <source>
        <dbReference type="PROSITE" id="PS50929"/>
    </source>
</evidence>
<dbReference type="PROSITE" id="PS50929">
    <property type="entry name" value="ABC_TM1F"/>
    <property type="match status" value="1"/>
</dbReference>
<feature type="transmembrane region" description="Helical" evidence="8">
    <location>
        <begin position="86"/>
        <end position="104"/>
    </location>
</feature>
<feature type="domain" description="ABC transporter" evidence="9">
    <location>
        <begin position="367"/>
        <end position="602"/>
    </location>
</feature>
<protein>
    <submittedName>
        <fullName evidence="11">ATP-binding cassette, subfamily B, MsbA</fullName>
    </submittedName>
</protein>
<keyword evidence="7 8" id="KW-0472">Membrane</keyword>
<proteinExistence type="inferred from homology"/>
<dbReference type="PANTHER" id="PTHR43394:SF1">
    <property type="entry name" value="ATP-BINDING CASSETTE SUB-FAMILY B MEMBER 10, MITOCHONDRIAL"/>
    <property type="match status" value="1"/>
</dbReference>
<dbReference type="Pfam" id="PF00664">
    <property type="entry name" value="ABC_membrane"/>
    <property type="match status" value="1"/>
</dbReference>
<dbReference type="PROSITE" id="PS50893">
    <property type="entry name" value="ABC_TRANSPORTER_2"/>
    <property type="match status" value="1"/>
</dbReference>
<dbReference type="Gene3D" id="1.20.1560.10">
    <property type="entry name" value="ABC transporter type 1, transmembrane domain"/>
    <property type="match status" value="1"/>
</dbReference>
<dbReference type="InterPro" id="IPR003593">
    <property type="entry name" value="AAA+_ATPase"/>
</dbReference>
<evidence type="ECO:0000256" key="8">
    <source>
        <dbReference type="SAM" id="Phobius"/>
    </source>
</evidence>
<dbReference type="InterPro" id="IPR017871">
    <property type="entry name" value="ABC_transporter-like_CS"/>
</dbReference>
<dbReference type="SMART" id="SM00382">
    <property type="entry name" value="AAA"/>
    <property type="match status" value="1"/>
</dbReference>
<evidence type="ECO:0000259" key="9">
    <source>
        <dbReference type="PROSITE" id="PS50893"/>
    </source>
</evidence>
<comment type="subcellular location">
    <subcellularLocation>
        <location evidence="1">Cell membrane</location>
        <topology evidence="1">Multi-pass membrane protein</topology>
    </subcellularLocation>
</comment>
<dbReference type="SUPFAM" id="SSF52540">
    <property type="entry name" value="P-loop containing nucleoside triphosphate hydrolases"/>
    <property type="match status" value="1"/>
</dbReference>